<gene>
    <name evidence="1" type="ORF">Tcan_09932</name>
</gene>
<accession>A0A0B2UZA2</accession>
<dbReference type="AlphaFoldDB" id="A0A0B2UZA2"/>
<dbReference type="Proteomes" id="UP000031036">
    <property type="component" value="Unassembled WGS sequence"/>
</dbReference>
<evidence type="ECO:0000313" key="1">
    <source>
        <dbReference type="EMBL" id="KHN76371.1"/>
    </source>
</evidence>
<sequence>MESSMEKSTLIMRTSIVGTRVHDKSFYYHLAQRLRATVFMRCGKKAIALVIVFCAKLTPDEMDHSLNYITVMREQNEKKPNMFGMGGQYQKIVER</sequence>
<name>A0A0B2UZA2_TOXCA</name>
<proteinExistence type="predicted"/>
<evidence type="ECO:0000313" key="2">
    <source>
        <dbReference type="Proteomes" id="UP000031036"/>
    </source>
</evidence>
<keyword evidence="2" id="KW-1185">Reference proteome</keyword>
<dbReference type="EMBL" id="JPKZ01002528">
    <property type="protein sequence ID" value="KHN76371.1"/>
    <property type="molecule type" value="Genomic_DNA"/>
</dbReference>
<organism evidence="1 2">
    <name type="scientific">Toxocara canis</name>
    <name type="common">Canine roundworm</name>
    <dbReference type="NCBI Taxonomy" id="6265"/>
    <lineage>
        <taxon>Eukaryota</taxon>
        <taxon>Metazoa</taxon>
        <taxon>Ecdysozoa</taxon>
        <taxon>Nematoda</taxon>
        <taxon>Chromadorea</taxon>
        <taxon>Rhabditida</taxon>
        <taxon>Spirurina</taxon>
        <taxon>Ascaridomorpha</taxon>
        <taxon>Ascaridoidea</taxon>
        <taxon>Toxocaridae</taxon>
        <taxon>Toxocara</taxon>
    </lineage>
</organism>
<comment type="caution">
    <text evidence="1">The sequence shown here is derived from an EMBL/GenBank/DDBJ whole genome shotgun (WGS) entry which is preliminary data.</text>
</comment>
<protein>
    <submittedName>
        <fullName evidence="1">Uncharacterized protein</fullName>
    </submittedName>
</protein>
<reference evidence="1 2" key="1">
    <citation type="submission" date="2014-11" db="EMBL/GenBank/DDBJ databases">
        <title>Genetic blueprint of the zoonotic pathogen Toxocara canis.</title>
        <authorList>
            <person name="Zhu X.-Q."/>
            <person name="Korhonen P.K."/>
            <person name="Cai H."/>
            <person name="Young N.D."/>
            <person name="Nejsum P."/>
            <person name="von Samson-Himmelstjerna G."/>
            <person name="Boag P.R."/>
            <person name="Tan P."/>
            <person name="Li Q."/>
            <person name="Min J."/>
            <person name="Yang Y."/>
            <person name="Wang X."/>
            <person name="Fang X."/>
            <person name="Hall R.S."/>
            <person name="Hofmann A."/>
            <person name="Sternberg P.W."/>
            <person name="Jex A.R."/>
            <person name="Gasser R.B."/>
        </authorList>
    </citation>
    <scope>NUCLEOTIDE SEQUENCE [LARGE SCALE GENOMIC DNA]</scope>
    <source>
        <strain evidence="1">PN_DK_2014</strain>
    </source>
</reference>